<dbReference type="PROSITE" id="PS00893">
    <property type="entry name" value="NUDIX_BOX"/>
    <property type="match status" value="1"/>
</dbReference>
<dbReference type="EMBL" id="JAPMLT010000003">
    <property type="protein sequence ID" value="MCX7570027.1"/>
    <property type="molecule type" value="Genomic_DNA"/>
</dbReference>
<dbReference type="RefSeq" id="WP_267151271.1">
    <property type="nucleotide sequence ID" value="NZ_JAPMLT010000003.1"/>
</dbReference>
<dbReference type="InterPro" id="IPR020084">
    <property type="entry name" value="NUDIX_hydrolase_CS"/>
</dbReference>
<organism evidence="3 4">
    <name type="scientific">Tumebacillus lacus</name>
    <dbReference type="NCBI Taxonomy" id="2995335"/>
    <lineage>
        <taxon>Bacteria</taxon>
        <taxon>Bacillati</taxon>
        <taxon>Bacillota</taxon>
        <taxon>Bacilli</taxon>
        <taxon>Bacillales</taxon>
        <taxon>Alicyclobacillaceae</taxon>
        <taxon>Tumebacillus</taxon>
    </lineage>
</organism>
<evidence type="ECO:0000256" key="1">
    <source>
        <dbReference type="ARBA" id="ARBA00022801"/>
    </source>
</evidence>
<reference evidence="3 4" key="1">
    <citation type="submission" date="2022-11" db="EMBL/GenBank/DDBJ databases">
        <title>Study of microbial diversity in lake waters.</title>
        <authorList>
            <person name="Zhang J."/>
        </authorList>
    </citation>
    <scope>NUCLEOTIDE SEQUENCE [LARGE SCALE GENOMIC DNA]</scope>
    <source>
        <strain evidence="3 4">DT12</strain>
    </source>
</reference>
<sequence length="147" mass="16847">MSERKPRAVALGIVVHEGAVLMEKLYGEHEHGTGTFYRPPGGGIEYREHSREAVVREMREELNAEVEVLEYLGCVENVLGTEEDGLHELLQLYHVRFLDESLYARGDLRILDNGLTDNPAVWVPIVDFSRWDRQLYPLGIGELLTEW</sequence>
<gene>
    <name evidence="3" type="ORF">OS242_08620</name>
</gene>
<evidence type="ECO:0000313" key="3">
    <source>
        <dbReference type="EMBL" id="MCX7570027.1"/>
    </source>
</evidence>
<comment type="caution">
    <text evidence="3">The sequence shown here is derived from an EMBL/GenBank/DDBJ whole genome shotgun (WGS) entry which is preliminary data.</text>
</comment>
<keyword evidence="1" id="KW-0378">Hydrolase</keyword>
<dbReference type="Proteomes" id="UP001208017">
    <property type="component" value="Unassembled WGS sequence"/>
</dbReference>
<keyword evidence="4" id="KW-1185">Reference proteome</keyword>
<evidence type="ECO:0000313" key="4">
    <source>
        <dbReference type="Proteomes" id="UP001208017"/>
    </source>
</evidence>
<protein>
    <submittedName>
        <fullName evidence="3">NUDIX domain-containing protein</fullName>
    </submittedName>
</protein>
<proteinExistence type="predicted"/>
<dbReference type="SUPFAM" id="SSF55811">
    <property type="entry name" value="Nudix"/>
    <property type="match status" value="1"/>
</dbReference>
<evidence type="ECO:0000259" key="2">
    <source>
        <dbReference type="PROSITE" id="PS51462"/>
    </source>
</evidence>
<dbReference type="Gene3D" id="3.90.79.10">
    <property type="entry name" value="Nucleoside Triphosphate Pyrophosphohydrolase"/>
    <property type="match status" value="1"/>
</dbReference>
<dbReference type="PROSITE" id="PS51462">
    <property type="entry name" value="NUDIX"/>
    <property type="match status" value="1"/>
</dbReference>
<dbReference type="InterPro" id="IPR000086">
    <property type="entry name" value="NUDIX_hydrolase_dom"/>
</dbReference>
<name>A0ABT3X252_9BACL</name>
<feature type="domain" description="Nudix hydrolase" evidence="2">
    <location>
        <begin position="4"/>
        <end position="146"/>
    </location>
</feature>
<dbReference type="InterPro" id="IPR015797">
    <property type="entry name" value="NUDIX_hydrolase-like_dom_sf"/>
</dbReference>
<accession>A0ABT3X252</accession>
<dbReference type="Pfam" id="PF00293">
    <property type="entry name" value="NUDIX"/>
    <property type="match status" value="1"/>
</dbReference>